<keyword evidence="2" id="KW-0238">DNA-binding</keyword>
<feature type="domain" description="Tyr recombinase" evidence="4">
    <location>
        <begin position="356"/>
        <end position="551"/>
    </location>
</feature>
<evidence type="ECO:0000313" key="6">
    <source>
        <dbReference type="Proteomes" id="UP000306378"/>
    </source>
</evidence>
<evidence type="ECO:0000256" key="3">
    <source>
        <dbReference type="ARBA" id="ARBA00023172"/>
    </source>
</evidence>
<dbReference type="Pfam" id="PF00589">
    <property type="entry name" value="Phage_integrase"/>
    <property type="match status" value="1"/>
</dbReference>
<dbReference type="GO" id="GO:0003677">
    <property type="term" value="F:DNA binding"/>
    <property type="evidence" value="ECO:0007669"/>
    <property type="project" value="UniProtKB-KW"/>
</dbReference>
<comment type="caution">
    <text evidence="5">The sequence shown here is derived from an EMBL/GenBank/DDBJ whole genome shotgun (WGS) entry which is preliminary data.</text>
</comment>
<gene>
    <name evidence="5" type="ORF">FEK34_29730</name>
</gene>
<proteinExistence type="inferred from homology"/>
<dbReference type="PANTHER" id="PTHR30349">
    <property type="entry name" value="PHAGE INTEGRASE-RELATED"/>
    <property type="match status" value="1"/>
</dbReference>
<dbReference type="SUPFAM" id="SSF56349">
    <property type="entry name" value="DNA breaking-rejoining enzymes"/>
    <property type="match status" value="1"/>
</dbReference>
<keyword evidence="3" id="KW-0233">DNA recombination</keyword>
<reference evidence="5 6" key="1">
    <citation type="submission" date="2019-05" db="EMBL/GenBank/DDBJ databases">
        <title>Genomes sequences of two Nocardia cyriacigeorgica environmental isolates, type strains Nocardia asteroides ATCC 19247 and Nocardia cyriacigeorgica DSM 44484.</title>
        <authorList>
            <person name="Vautrin F."/>
            <person name="Bergeron E."/>
            <person name="Dubost A."/>
            <person name="Abrouk D."/>
            <person name="Rodriguez Nava V."/>
            <person name="Pujic P."/>
        </authorList>
    </citation>
    <scope>NUCLEOTIDE SEQUENCE [LARGE SCALE GENOMIC DNA]</scope>
    <source>
        <strain evidence="5 6">EML 446</strain>
    </source>
</reference>
<dbReference type="CDD" id="cd00397">
    <property type="entry name" value="DNA_BRE_C"/>
    <property type="match status" value="1"/>
</dbReference>
<evidence type="ECO:0000259" key="4">
    <source>
        <dbReference type="PROSITE" id="PS51898"/>
    </source>
</evidence>
<evidence type="ECO:0000256" key="1">
    <source>
        <dbReference type="ARBA" id="ARBA00008857"/>
    </source>
</evidence>
<dbReference type="EMBL" id="VBUT01000024">
    <property type="protein sequence ID" value="TLF71915.1"/>
    <property type="molecule type" value="Genomic_DNA"/>
</dbReference>
<name>A0A5R8N884_9NOCA</name>
<dbReference type="GO" id="GO:0006310">
    <property type="term" value="P:DNA recombination"/>
    <property type="evidence" value="ECO:0007669"/>
    <property type="project" value="UniProtKB-KW"/>
</dbReference>
<dbReference type="GO" id="GO:0015074">
    <property type="term" value="P:DNA integration"/>
    <property type="evidence" value="ECO:0007669"/>
    <property type="project" value="InterPro"/>
</dbReference>
<dbReference type="InterPro" id="IPR013762">
    <property type="entry name" value="Integrase-like_cat_sf"/>
</dbReference>
<dbReference type="InterPro" id="IPR002104">
    <property type="entry name" value="Integrase_catalytic"/>
</dbReference>
<dbReference type="PANTHER" id="PTHR30349:SF41">
    <property type="entry name" value="INTEGRASE_RECOMBINASE PROTEIN MJ0367-RELATED"/>
    <property type="match status" value="1"/>
</dbReference>
<comment type="similarity">
    <text evidence="1">Belongs to the 'phage' integrase family.</text>
</comment>
<accession>A0A5R8N884</accession>
<evidence type="ECO:0000313" key="5">
    <source>
        <dbReference type="EMBL" id="TLF71915.1"/>
    </source>
</evidence>
<organism evidence="5 6">
    <name type="scientific">Nocardia cyriacigeorgica</name>
    <dbReference type="NCBI Taxonomy" id="135487"/>
    <lineage>
        <taxon>Bacteria</taxon>
        <taxon>Bacillati</taxon>
        <taxon>Actinomycetota</taxon>
        <taxon>Actinomycetes</taxon>
        <taxon>Mycobacteriales</taxon>
        <taxon>Nocardiaceae</taxon>
        <taxon>Nocardia</taxon>
    </lineage>
</organism>
<dbReference type="InterPro" id="IPR011010">
    <property type="entry name" value="DNA_brk_join_enz"/>
</dbReference>
<dbReference type="InterPro" id="IPR050090">
    <property type="entry name" value="Tyrosine_recombinase_XerCD"/>
</dbReference>
<sequence length="674" mass="75972">MPGCRPARSHEPARRPIVTTTSLTVVAPTKPEPGAVTGIWVDRVREAVASILVNDRIAMSPEDPVGGGPPCTAPGCPRSVRHAGLCSAHYERWHAAGRPDQSQWDPGTPLGIEYLSLAALPTPLRWEIAYGILRARQERNVVHLRLSSVHTCVEDLAAIGMSSLLDYEEDQWPSRGNRYRGQTQRPTIKLRIGFLTFIIDEIDRLRGLDGREHEFSRDAWRGRRIGFNDAAHGWLLDFRPIPQPWLRQAVKNFIRWRIDIGHSASGIHRDMLVLKMMSSALTDHAGPDARPEQFDRTVITRLLTLFAEARFTPNGINQRLSSAKVFFVIARQHDWIPGVPARTAIYSEDFPDRGTLAPRGLSAVVMAQLENPANLDKLADRRWRLLIPLLMETGLRANDALHLPLDCLVRDQQNAPYLRYYNRKMKREALVPISTETAAAITTQIEWVRSHYSPNALLFPRERQNPDGTRPIRSTTLRAVMNQWMAECGIVDDAGAPAQVTAHQFRHTLGTTLINNDVPQEIVRKILDHTSPEMTAHYARLHDNTVRRHWERARKVDIHGNDVILTADSPLADAEWTKQHLSRATQALPNGYCGLPLQQSCPHANACLTCPVFITTPEFLPQHRQQLDLTRGIIERAQQRGQLRLAEMNQQTADNLLQIITSLEQPTEPGDDAR</sequence>
<dbReference type="Gene3D" id="1.10.443.10">
    <property type="entry name" value="Intergrase catalytic core"/>
    <property type="match status" value="1"/>
</dbReference>
<dbReference type="AlphaFoldDB" id="A0A5R8N884"/>
<dbReference type="Proteomes" id="UP000306378">
    <property type="component" value="Unassembled WGS sequence"/>
</dbReference>
<protein>
    <submittedName>
        <fullName evidence="5">Site-specific integrase</fullName>
    </submittedName>
</protein>
<dbReference type="PROSITE" id="PS51898">
    <property type="entry name" value="TYR_RECOMBINASE"/>
    <property type="match status" value="1"/>
</dbReference>
<evidence type="ECO:0000256" key="2">
    <source>
        <dbReference type="ARBA" id="ARBA00023125"/>
    </source>
</evidence>